<evidence type="ECO:0000259" key="1">
    <source>
        <dbReference type="PROSITE" id="PS50234"/>
    </source>
</evidence>
<accession>A0ABR7JSX8</accession>
<dbReference type="CDD" id="cd00198">
    <property type="entry name" value="vWFA"/>
    <property type="match status" value="2"/>
</dbReference>
<sequence length="1226" mass="136806">MSIIIFLSSSINIHAENVDTNNLDNQKNSDLKPKIDVNYLGTTPSEIVEGQEFEVSYEIIPHPFQNNQSKPKEIVLVLDASGSMSETTTCSHGQSKNHYIYINNGVEEVCSDVKTDYCITHKKTGSHWDGLKRCTEKRVTYCTEHETSDNHEYCQEERTRIGQLKLAAKSFIEKMREVNDLSLGIVVYSSEATINPISVNGTKTVTTTSGSRHSVPNYISLPNTNFLDINDDRLFNMIDNLKASGGTNTGEGLRKAEYLLKQGDSNANKTIILMSDGLPTFYSTHKKSNNKYEEYTNIDNSTPLISGPGNGTSTDSTNYAKTIGYKIRANNPNIFSIGYGLGSSTSEGNRTLQDIHKSMGGVVNLNNPEDPQNTFFATNDGAINSIFKKIADVLIQSYTINDASLNLNLSDSITVVDGLDSITSNGQTKKLDPIIYNLGENNWYTAERQIITFKVKATNTGNMQLYKNDGTFTYKDINGIDIEVPIKNQSININPYIPSEAEKLKFEFKTMPTDYLIGDTVNGKATYIHSGTKTVTFKNAKFNDIILPSNIVLEDSTINELNFGQVSSTTTKDISFKVNDLEEININDPVQYSLQGNYSYTITNKYGNNTQESGTSSTMINVKRGQVRVKVLDQAGNDISSLSKVLISGKSLQENEGELKDGYILYNTISSGNYKLTIKELPEGCEPKEGQNTGNVIVSYENNIAEYIFHVNGIYEELITSDIDVELIEATPNPTYLGSEVNVTYEIKPKDFIIEDNSNDIGMIDEAIFVVDLSSGMNRSNIMSQLINNIHNVILQSSKIKDSDIKFGLVGYNSEANFPDDQYYKLFNKNERNQFNDNVVKQMSASNNISDRNITSGIKKADELLQKNNDQGVNQAIILLTGGSINNIDANYIKEIKNRGYKVISVDLSDKSNANINGTPVNYMGDESLKNLHLLLGGNQSDFIVSRPDGGNFNYIDKDLEKVVEALVGSNNKGYIKDNVNLKFSLGDKFEFIDSNNYENIKSTSVNGHDVILNLKDISYKFKDGKYQSEKFRITFKVKPKLEGENMSFENATISFNDIDNRLITKDIAKPYITVNGSITTDITHGIYEGIINGNPMITEEAKTVSYGSSVPFAATFDIYNKETEVTLQIDSRLRFISDIKVYKIRNGSTIQLLSNEKVHGDSKNYTVNIDNRYSINNTDKILVIYNVILPKNISATEKQYTNNIFVYDSNKEAVVKAKFKIFDLF</sequence>
<dbReference type="PROSITE" id="PS50234">
    <property type="entry name" value="VWFA"/>
    <property type="match status" value="2"/>
</dbReference>
<name>A0ABR7JSX8_9FIRM</name>
<dbReference type="SUPFAM" id="SSF53300">
    <property type="entry name" value="vWA-like"/>
    <property type="match status" value="2"/>
</dbReference>
<dbReference type="InterPro" id="IPR002035">
    <property type="entry name" value="VWF_A"/>
</dbReference>
<dbReference type="InterPro" id="IPR036465">
    <property type="entry name" value="vWFA_dom_sf"/>
</dbReference>
<dbReference type="SMART" id="SM00327">
    <property type="entry name" value="VWA"/>
    <property type="match status" value="2"/>
</dbReference>
<dbReference type="Gene3D" id="3.40.50.410">
    <property type="entry name" value="von Willebrand factor, type A domain"/>
    <property type="match status" value="2"/>
</dbReference>
<reference evidence="2 3" key="1">
    <citation type="submission" date="2020-08" db="EMBL/GenBank/DDBJ databases">
        <authorList>
            <person name="Liu C."/>
            <person name="Sun Q."/>
        </authorList>
    </citation>
    <scope>NUCLEOTIDE SEQUENCE [LARGE SCALE GENOMIC DNA]</scope>
    <source>
        <strain evidence="2 3">NSJ-18</strain>
    </source>
</reference>
<comment type="caution">
    <text evidence="2">The sequence shown here is derived from an EMBL/GenBank/DDBJ whole genome shotgun (WGS) entry which is preliminary data.</text>
</comment>
<feature type="domain" description="VWFA" evidence="1">
    <location>
        <begin position="766"/>
        <end position="967"/>
    </location>
</feature>
<evidence type="ECO:0000313" key="2">
    <source>
        <dbReference type="EMBL" id="MBC5998014.1"/>
    </source>
</evidence>
<feature type="domain" description="VWFA" evidence="1">
    <location>
        <begin position="73"/>
        <end position="390"/>
    </location>
</feature>
<dbReference type="InterPro" id="IPR051266">
    <property type="entry name" value="CLCR"/>
</dbReference>
<keyword evidence="3" id="KW-1185">Reference proteome</keyword>
<dbReference type="PANTHER" id="PTHR10579">
    <property type="entry name" value="CALCIUM-ACTIVATED CHLORIDE CHANNEL REGULATOR"/>
    <property type="match status" value="1"/>
</dbReference>
<dbReference type="EMBL" id="JACRWE010000009">
    <property type="protein sequence ID" value="MBC5998014.1"/>
    <property type="molecule type" value="Genomic_DNA"/>
</dbReference>
<proteinExistence type="predicted"/>
<dbReference type="RefSeq" id="WP_172976747.1">
    <property type="nucleotide sequence ID" value="NZ_JACRWE010000009.1"/>
</dbReference>
<dbReference type="PANTHER" id="PTHR10579:SF43">
    <property type="entry name" value="ZINC FINGER (C3HC4-TYPE RING FINGER) FAMILY PROTEIN"/>
    <property type="match status" value="1"/>
</dbReference>
<evidence type="ECO:0000313" key="3">
    <source>
        <dbReference type="Proteomes" id="UP000609849"/>
    </source>
</evidence>
<protein>
    <submittedName>
        <fullName evidence="2">VWA domain-containing protein</fullName>
    </submittedName>
</protein>
<organism evidence="2 3">
    <name type="scientific">Romboutsia faecis</name>
    <dbReference type="NCBI Taxonomy" id="2764597"/>
    <lineage>
        <taxon>Bacteria</taxon>
        <taxon>Bacillati</taxon>
        <taxon>Bacillota</taxon>
        <taxon>Clostridia</taxon>
        <taxon>Peptostreptococcales</taxon>
        <taxon>Peptostreptococcaceae</taxon>
        <taxon>Romboutsia</taxon>
    </lineage>
</organism>
<gene>
    <name evidence="2" type="ORF">H8923_14730</name>
</gene>
<dbReference type="Proteomes" id="UP000609849">
    <property type="component" value="Unassembled WGS sequence"/>
</dbReference>